<dbReference type="CDD" id="cd02440">
    <property type="entry name" value="AdoMet_MTases"/>
    <property type="match status" value="1"/>
</dbReference>
<dbReference type="Proteomes" id="UP000014480">
    <property type="component" value="Unassembled WGS sequence"/>
</dbReference>
<organism evidence="2 3">
    <name type="scientific">Colletotrichum orbiculare (strain 104-T / ATCC 96160 / CBS 514.97 / LARS 414 / MAFF 240422)</name>
    <name type="common">Cucumber anthracnose fungus</name>
    <name type="synonym">Colletotrichum lagenarium</name>
    <dbReference type="NCBI Taxonomy" id="1213857"/>
    <lineage>
        <taxon>Eukaryota</taxon>
        <taxon>Fungi</taxon>
        <taxon>Dikarya</taxon>
        <taxon>Ascomycota</taxon>
        <taxon>Pezizomycotina</taxon>
        <taxon>Sordariomycetes</taxon>
        <taxon>Hypocreomycetidae</taxon>
        <taxon>Glomerellales</taxon>
        <taxon>Glomerellaceae</taxon>
        <taxon>Colletotrichum</taxon>
        <taxon>Colletotrichum orbiculare species complex</taxon>
    </lineage>
</organism>
<evidence type="ECO:0000313" key="3">
    <source>
        <dbReference type="Proteomes" id="UP000014480"/>
    </source>
</evidence>
<dbReference type="Pfam" id="PF13489">
    <property type="entry name" value="Methyltransf_23"/>
    <property type="match status" value="1"/>
</dbReference>
<protein>
    <submittedName>
        <fullName evidence="2">Secondary metabolism regulator LAE1</fullName>
    </submittedName>
</protein>
<sequence>MPYPPDFFAPITPASEPYIEYDRVFCGFRGARYLLPIDDAEQERLDIFHRLIVLARGEKTHDSAIPPGAQILDLGTGTGIWAIDIADQLHGRDRDAGQSIIGLDLALYQPESIPKYVRFQQADVEEQWPPQLHPMDMVHIQMMLGCIGDWPELYRKSFRQLKPGGVIEHVEIEWVPRSDDNTLAPDSDLVRWGHTLSRAMQRYRQPVDVFDAAATLRSIGFSDVTEQMIKLPINPWSTNESEALIGRWFNLGLTHGLEALTLGPFTRIEGWDKPTIDKLVETLKKDICMLSVHAYCRMFVWTARKPNQ</sequence>
<dbReference type="STRING" id="1213857.A0A484FQY0"/>
<evidence type="ECO:0000313" key="2">
    <source>
        <dbReference type="EMBL" id="TDZ20640.1"/>
    </source>
</evidence>
<dbReference type="PANTHER" id="PTHR43591">
    <property type="entry name" value="METHYLTRANSFERASE"/>
    <property type="match status" value="1"/>
</dbReference>
<gene>
    <name evidence="2" type="ORF">Cob_v006732</name>
</gene>
<reference evidence="3" key="2">
    <citation type="journal article" date="2019" name="Mol. Plant Microbe Interact.">
        <title>Genome sequence resources for four phytopathogenic fungi from the Colletotrichum orbiculare species complex.</title>
        <authorList>
            <person name="Gan P."/>
            <person name="Tsushima A."/>
            <person name="Narusaka M."/>
            <person name="Narusaka Y."/>
            <person name="Takano Y."/>
            <person name="Kubo Y."/>
            <person name="Shirasu K."/>
        </authorList>
    </citation>
    <scope>GENOME REANNOTATION</scope>
    <source>
        <strain evidence="3">104-T / ATCC 96160 / CBS 514.97 / LARS 414 / MAFF 240422</strain>
    </source>
</reference>
<comment type="caution">
    <text evidence="2">The sequence shown here is derived from an EMBL/GenBank/DDBJ whole genome shotgun (WGS) entry which is preliminary data.</text>
</comment>
<dbReference type="Gene3D" id="3.40.50.150">
    <property type="entry name" value="Vaccinia Virus protein VP39"/>
    <property type="match status" value="1"/>
</dbReference>
<dbReference type="GO" id="GO:0008168">
    <property type="term" value="F:methyltransferase activity"/>
    <property type="evidence" value="ECO:0007669"/>
    <property type="project" value="TreeGrafter"/>
</dbReference>
<dbReference type="PANTHER" id="PTHR43591:SF24">
    <property type="entry name" value="2-METHOXY-6-POLYPRENYL-1,4-BENZOQUINOL METHYLASE, MITOCHONDRIAL"/>
    <property type="match status" value="1"/>
</dbReference>
<reference evidence="3" key="1">
    <citation type="journal article" date="2013" name="New Phytol.">
        <title>Comparative genomic and transcriptomic analyses reveal the hemibiotrophic stage shift of Colletotrichum fungi.</title>
        <authorList>
            <person name="Gan P."/>
            <person name="Ikeda K."/>
            <person name="Irieda H."/>
            <person name="Narusaka M."/>
            <person name="O'Connell R.J."/>
            <person name="Narusaka Y."/>
            <person name="Takano Y."/>
            <person name="Kubo Y."/>
            <person name="Shirasu K."/>
        </authorList>
    </citation>
    <scope>NUCLEOTIDE SEQUENCE [LARGE SCALE GENOMIC DNA]</scope>
    <source>
        <strain evidence="3">104-T / ATCC 96160 / CBS 514.97 / LARS 414 / MAFF 240422</strain>
    </source>
</reference>
<comment type="similarity">
    <text evidence="1">Belongs to the methyltransferase superfamily. LaeA methyltransferase family.</text>
</comment>
<dbReference type="SUPFAM" id="SSF53335">
    <property type="entry name" value="S-adenosyl-L-methionine-dependent methyltransferases"/>
    <property type="match status" value="1"/>
</dbReference>
<accession>A0A484FQY0</accession>
<dbReference type="InterPro" id="IPR029063">
    <property type="entry name" value="SAM-dependent_MTases_sf"/>
</dbReference>
<keyword evidence="3" id="KW-1185">Reference proteome</keyword>
<dbReference type="OrthoDB" id="2013972at2759"/>
<evidence type="ECO:0000256" key="1">
    <source>
        <dbReference type="ARBA" id="ARBA00038158"/>
    </source>
</evidence>
<dbReference type="AlphaFoldDB" id="A0A484FQY0"/>
<name>A0A484FQY0_COLOR</name>
<dbReference type="EMBL" id="AMCV02000017">
    <property type="protein sequence ID" value="TDZ20640.1"/>
    <property type="molecule type" value="Genomic_DNA"/>
</dbReference>
<proteinExistence type="inferred from homology"/>